<dbReference type="PROSITE" id="PS50925">
    <property type="entry name" value="BLUF"/>
    <property type="match status" value="1"/>
</dbReference>
<dbReference type="OrthoDB" id="1122028at2"/>
<gene>
    <name evidence="2" type="ORF">FHG64_05940</name>
</gene>
<dbReference type="Pfam" id="PF04940">
    <property type="entry name" value="BLUF"/>
    <property type="match status" value="1"/>
</dbReference>
<dbReference type="AlphaFoldDB" id="A0A5B7X2T8"/>
<proteinExistence type="predicted"/>
<dbReference type="EMBL" id="CP040812">
    <property type="protein sequence ID" value="QCY68981.1"/>
    <property type="molecule type" value="Genomic_DNA"/>
</dbReference>
<sequence length="136" mass="15944">MKYAISYVSTASSNLGEEEIQKILDYSRNWNMDHHITGILLYSEGNFFQVLEGEKQLVEELFKRIKNDARHYDIIKIFSKDIVEERFTGYKADFISVDSRYRENDLTTYLAQIDKLNPGIQTSVKYILKNFSEGIK</sequence>
<keyword evidence="3" id="KW-1185">Reference proteome</keyword>
<dbReference type="SUPFAM" id="SSF54975">
    <property type="entry name" value="Acylphosphatase/BLUF domain-like"/>
    <property type="match status" value="1"/>
</dbReference>
<protein>
    <submittedName>
        <fullName evidence="2">BLUF domain-containing protein</fullName>
    </submittedName>
</protein>
<feature type="domain" description="BLUF" evidence="1">
    <location>
        <begin position="2"/>
        <end position="93"/>
    </location>
</feature>
<dbReference type="InterPro" id="IPR036046">
    <property type="entry name" value="Acylphosphatase-like_dom_sf"/>
</dbReference>
<dbReference type="InterPro" id="IPR007024">
    <property type="entry name" value="BLUF_domain"/>
</dbReference>
<evidence type="ECO:0000313" key="3">
    <source>
        <dbReference type="Proteomes" id="UP000309016"/>
    </source>
</evidence>
<reference evidence="2 3" key="1">
    <citation type="submission" date="2019-06" db="EMBL/GenBank/DDBJ databases">
        <title>Complete genome sequence of Antarcticibacterium flavum KCTC 52984T from an Antarctic marine sediment.</title>
        <authorList>
            <person name="Lee Y.M."/>
            <person name="Shin S.C."/>
        </authorList>
    </citation>
    <scope>NUCLEOTIDE SEQUENCE [LARGE SCALE GENOMIC DNA]</scope>
    <source>
        <strain evidence="2 3">KCTC 52984</strain>
    </source>
</reference>
<organism evidence="2 3">
    <name type="scientific">Antarcticibacterium flavum</name>
    <dbReference type="NCBI Taxonomy" id="2058175"/>
    <lineage>
        <taxon>Bacteria</taxon>
        <taxon>Pseudomonadati</taxon>
        <taxon>Bacteroidota</taxon>
        <taxon>Flavobacteriia</taxon>
        <taxon>Flavobacteriales</taxon>
        <taxon>Flavobacteriaceae</taxon>
        <taxon>Antarcticibacterium</taxon>
    </lineage>
</organism>
<dbReference type="Proteomes" id="UP000309016">
    <property type="component" value="Chromosome"/>
</dbReference>
<evidence type="ECO:0000313" key="2">
    <source>
        <dbReference type="EMBL" id="QCY68981.1"/>
    </source>
</evidence>
<dbReference type="RefSeq" id="WP_139065563.1">
    <property type="nucleotide sequence ID" value="NZ_CP040812.1"/>
</dbReference>
<dbReference type="GO" id="GO:0071949">
    <property type="term" value="F:FAD binding"/>
    <property type="evidence" value="ECO:0007669"/>
    <property type="project" value="InterPro"/>
</dbReference>
<accession>A0A5B7X2T8</accession>
<dbReference type="GO" id="GO:0009882">
    <property type="term" value="F:blue light photoreceptor activity"/>
    <property type="evidence" value="ECO:0007669"/>
    <property type="project" value="InterPro"/>
</dbReference>
<dbReference type="SMART" id="SM01034">
    <property type="entry name" value="BLUF"/>
    <property type="match status" value="1"/>
</dbReference>
<dbReference type="Gene3D" id="3.30.70.100">
    <property type="match status" value="1"/>
</dbReference>
<dbReference type="KEGG" id="afla:FHG64_05940"/>
<evidence type="ECO:0000259" key="1">
    <source>
        <dbReference type="PROSITE" id="PS50925"/>
    </source>
</evidence>
<name>A0A5B7X2T8_9FLAO</name>